<evidence type="ECO:0000313" key="3">
    <source>
        <dbReference type="Proteomes" id="UP000676428"/>
    </source>
</evidence>
<dbReference type="Gene3D" id="3.40.50.2000">
    <property type="entry name" value="Glycogen Phosphorylase B"/>
    <property type="match status" value="1"/>
</dbReference>
<dbReference type="Proteomes" id="UP000676428">
    <property type="component" value="Chromosome"/>
</dbReference>
<accession>A0ABX8DIM3</accession>
<dbReference type="InterPro" id="IPR050194">
    <property type="entry name" value="Glycosyltransferase_grp1"/>
</dbReference>
<keyword evidence="2" id="KW-0328">Glycosyltransferase</keyword>
<dbReference type="Pfam" id="PF00534">
    <property type="entry name" value="Glycos_transf_1"/>
    <property type="match status" value="1"/>
</dbReference>
<organism evidence="2 3">
    <name type="scientific">Shewanella dokdonensis</name>
    <dbReference type="NCBI Taxonomy" id="712036"/>
    <lineage>
        <taxon>Bacteria</taxon>
        <taxon>Pseudomonadati</taxon>
        <taxon>Pseudomonadota</taxon>
        <taxon>Gammaproteobacteria</taxon>
        <taxon>Alteromonadales</taxon>
        <taxon>Shewanellaceae</taxon>
        <taxon>Shewanella</taxon>
    </lineage>
</organism>
<dbReference type="PANTHER" id="PTHR45947:SF3">
    <property type="entry name" value="SULFOQUINOVOSYL TRANSFERASE SQD2"/>
    <property type="match status" value="1"/>
</dbReference>
<dbReference type="SUPFAM" id="SSF53756">
    <property type="entry name" value="UDP-Glycosyltransferase/glycogen phosphorylase"/>
    <property type="match status" value="1"/>
</dbReference>
<dbReference type="GO" id="GO:0016757">
    <property type="term" value="F:glycosyltransferase activity"/>
    <property type="evidence" value="ECO:0007669"/>
    <property type="project" value="UniProtKB-KW"/>
</dbReference>
<dbReference type="PANTHER" id="PTHR45947">
    <property type="entry name" value="SULFOQUINOVOSYL TRANSFERASE SQD2"/>
    <property type="match status" value="1"/>
</dbReference>
<protein>
    <submittedName>
        <fullName evidence="2">Glycosyltransferase</fullName>
        <ecNumber evidence="2">2.4.-.-</ecNumber>
    </submittedName>
</protein>
<evidence type="ECO:0000259" key="1">
    <source>
        <dbReference type="Pfam" id="PF00534"/>
    </source>
</evidence>
<keyword evidence="3" id="KW-1185">Reference proteome</keyword>
<dbReference type="InterPro" id="IPR001296">
    <property type="entry name" value="Glyco_trans_1"/>
</dbReference>
<dbReference type="EMBL" id="CP074572">
    <property type="protein sequence ID" value="QVK23662.1"/>
    <property type="molecule type" value="Genomic_DNA"/>
</dbReference>
<gene>
    <name evidence="2" type="ORF">KHX94_02770</name>
</gene>
<name>A0ABX8DIM3_9GAMM</name>
<feature type="domain" description="Glycosyl transferase family 1" evidence="1">
    <location>
        <begin position="24"/>
        <end position="158"/>
    </location>
</feature>
<dbReference type="EC" id="2.4.-.-" evidence="2"/>
<proteinExistence type="predicted"/>
<sequence>MARNLLGVHTNKKIILCGAVRLDDFYKGFQYYIEAIKFLDREKYFLCFFGNVNNTLISALGFEFFSFGYLHDSSLLRLLYNSADVFVAPSTMEAFGKTLAESMSCGTPVVCFDSTGPKDIVDHKVNGYRAKVFDSEDLANGVNWVVDSKNYQQLSDNSIKKVREKFDNSIVAEQYIKLYKELLRDVVS</sequence>
<keyword evidence="2" id="KW-0808">Transferase</keyword>
<evidence type="ECO:0000313" key="2">
    <source>
        <dbReference type="EMBL" id="QVK23662.1"/>
    </source>
</evidence>
<reference evidence="2 3" key="1">
    <citation type="journal article" date="2012" name="Int. J. Syst. Evol. Microbiol.">
        <title>Shewanella dokdonensis sp. nov., isolated from seawater.</title>
        <authorList>
            <person name="Sung H.R."/>
            <person name="Yoon J.H."/>
            <person name="Ghim S.Y."/>
        </authorList>
    </citation>
    <scope>NUCLEOTIDE SEQUENCE [LARGE SCALE GENOMIC DNA]</scope>
    <source>
        <strain evidence="2 3">DSM 23626</strain>
    </source>
</reference>
<dbReference type="RefSeq" id="WP_213682280.1">
    <property type="nucleotide sequence ID" value="NZ_CP074572.1"/>
</dbReference>